<dbReference type="GO" id="GO:0016410">
    <property type="term" value="F:N-acyltransferase activity"/>
    <property type="evidence" value="ECO:0007669"/>
    <property type="project" value="UniProtKB-UniRule"/>
</dbReference>
<keyword evidence="4 8" id="KW-0812">Transmembrane</keyword>
<organism evidence="10 11">
    <name type="scientific">Cellulomonas algicola</name>
    <dbReference type="NCBI Taxonomy" id="2071633"/>
    <lineage>
        <taxon>Bacteria</taxon>
        <taxon>Bacillati</taxon>
        <taxon>Actinomycetota</taxon>
        <taxon>Actinomycetes</taxon>
        <taxon>Micrococcales</taxon>
        <taxon>Cellulomonadaceae</taxon>
        <taxon>Cellulomonas</taxon>
    </lineage>
</organism>
<keyword evidence="2 8" id="KW-1003">Cell membrane</keyword>
<keyword evidence="6 8" id="KW-0472">Membrane</keyword>
<dbReference type="Pfam" id="PF20154">
    <property type="entry name" value="LNT_N"/>
    <property type="match status" value="1"/>
</dbReference>
<dbReference type="SUPFAM" id="SSF56317">
    <property type="entry name" value="Carbon-nitrogen hydrolase"/>
    <property type="match status" value="1"/>
</dbReference>
<sequence length="529" mass="55730">MLLSYSCAVLVREPSRWWAVGLALISGLVTRAAFPAPGWWPAAFLGMALLYLAMRRDSARWNALVGFVWGLAFFGPLITWANDAVGLVPWLALTVLEASYVALFGAAWAWARRGEAVWRNGGLQVVVFTVLWVAAEDLRSTWPFGGFPWGRLAFSQADSPLVAFASWGGTPLVSALVAAVGVLLARGAVAVVRGRVLRALGAVVLAAAVAVGGLLVPLATAAQAGQLRVGAVQGNVPGTGLDAFGQRSAVLGNHVTGTLALLDQVQPGELDLVLWPENGTDIDPQVDARAADLIDSAASAVDAPMLVGTVEYPPEGGRYNTAVLWVPGEGVTATYTKQHPAPFAEYIPMRSFVRNFSSAVDTVTRDMLPGDRPGYVPLESERLARTVGIGDVICFEVAYDALVRDAVRAGGEVLVVQTNNASFGRSDESTQQLAMSRLRAVEHGRATVQISTVGVSAVIGPDGSVSQQTGLFTAEQMVADLPLRTTWTPATALGPWPGLVVDALAVCMVVAGAFGARRVPRPDREESAA</sequence>
<comment type="subcellular location">
    <subcellularLocation>
        <location evidence="1 8">Cell membrane</location>
        <topology evidence="1 8">Multi-pass membrane protein</topology>
    </subcellularLocation>
</comment>
<accession>A0A401UW34</accession>
<feature type="transmembrane region" description="Helical" evidence="8">
    <location>
        <begin position="117"/>
        <end position="135"/>
    </location>
</feature>
<dbReference type="PROSITE" id="PS50263">
    <property type="entry name" value="CN_HYDROLASE"/>
    <property type="match status" value="1"/>
</dbReference>
<dbReference type="Gene3D" id="3.60.110.10">
    <property type="entry name" value="Carbon-nitrogen hydrolase"/>
    <property type="match status" value="1"/>
</dbReference>
<keyword evidence="11" id="KW-1185">Reference proteome</keyword>
<dbReference type="EC" id="2.3.1.269" evidence="8"/>
<dbReference type="UniPathway" id="UPA00666"/>
<evidence type="ECO:0000313" key="11">
    <source>
        <dbReference type="Proteomes" id="UP000288246"/>
    </source>
</evidence>
<comment type="similarity">
    <text evidence="8">Belongs to the CN hydrolase family. Apolipoprotein N-acyltransferase subfamily.</text>
</comment>
<feature type="domain" description="CN hydrolase" evidence="9">
    <location>
        <begin position="227"/>
        <end position="483"/>
    </location>
</feature>
<gene>
    <name evidence="8 10" type="primary">lnt</name>
    <name evidence="10" type="ORF">CTKZ_04590</name>
</gene>
<feature type="transmembrane region" description="Helical" evidence="8">
    <location>
        <begin position="38"/>
        <end position="54"/>
    </location>
</feature>
<dbReference type="PANTHER" id="PTHR38686">
    <property type="entry name" value="APOLIPOPROTEIN N-ACYLTRANSFERASE"/>
    <property type="match status" value="1"/>
</dbReference>
<evidence type="ECO:0000313" key="10">
    <source>
        <dbReference type="EMBL" id="GCD18897.1"/>
    </source>
</evidence>
<keyword evidence="5 8" id="KW-1133">Transmembrane helix</keyword>
<feature type="transmembrane region" description="Helical" evidence="8">
    <location>
        <begin position="87"/>
        <end position="110"/>
    </location>
</feature>
<dbReference type="EMBL" id="BHYL01000035">
    <property type="protein sequence ID" value="GCD18897.1"/>
    <property type="molecule type" value="Genomic_DNA"/>
</dbReference>
<evidence type="ECO:0000259" key="9">
    <source>
        <dbReference type="PROSITE" id="PS50263"/>
    </source>
</evidence>
<protein>
    <recommendedName>
        <fullName evidence="8">Apolipoprotein N-acyltransferase</fullName>
        <shortName evidence="8">ALP N-acyltransferase</shortName>
        <ecNumber evidence="8">2.3.1.269</ecNumber>
    </recommendedName>
</protein>
<proteinExistence type="inferred from homology"/>
<keyword evidence="10" id="KW-0449">Lipoprotein</keyword>
<comment type="pathway">
    <text evidence="8">Protein modification; lipoprotein biosynthesis (N-acyl transfer).</text>
</comment>
<comment type="caution">
    <text evidence="10">The sequence shown here is derived from an EMBL/GenBank/DDBJ whole genome shotgun (WGS) entry which is preliminary data.</text>
</comment>
<dbReference type="NCBIfam" id="TIGR00546">
    <property type="entry name" value="lnt"/>
    <property type="match status" value="1"/>
</dbReference>
<keyword evidence="7 8" id="KW-0012">Acyltransferase</keyword>
<reference evidence="10 11" key="1">
    <citation type="submission" date="2018-11" db="EMBL/GenBank/DDBJ databases">
        <title>Draft genome sequence of Cellulomonas takizawaensis strain TKZ-21.</title>
        <authorList>
            <person name="Yamamura H."/>
            <person name="Hayashi T."/>
            <person name="Hamada M."/>
            <person name="Serisawa Y."/>
            <person name="Matsuyama K."/>
            <person name="Nakagawa Y."/>
            <person name="Otoguro M."/>
            <person name="Yanagida F."/>
            <person name="Hayakawa M."/>
        </authorList>
    </citation>
    <scope>NUCLEOTIDE SEQUENCE [LARGE SCALE GENOMIC DNA]</scope>
    <source>
        <strain evidence="10 11">TKZ-21</strain>
    </source>
</reference>
<dbReference type="CDD" id="cd07571">
    <property type="entry name" value="ALP_N-acyl_transferase"/>
    <property type="match status" value="1"/>
</dbReference>
<evidence type="ECO:0000256" key="3">
    <source>
        <dbReference type="ARBA" id="ARBA00022679"/>
    </source>
</evidence>
<comment type="function">
    <text evidence="8">Catalyzes the phospholipid dependent N-acylation of the N-terminal cysteine of apolipoprotein, the last step in lipoprotein maturation.</text>
</comment>
<feature type="transmembrane region" description="Helical" evidence="8">
    <location>
        <begin position="196"/>
        <end position="219"/>
    </location>
</feature>
<dbReference type="InterPro" id="IPR036526">
    <property type="entry name" value="C-N_Hydrolase_sf"/>
</dbReference>
<dbReference type="InterPro" id="IPR003010">
    <property type="entry name" value="C-N_Hydrolase"/>
</dbReference>
<name>A0A401UW34_9CELL</name>
<feature type="transmembrane region" description="Helical" evidence="8">
    <location>
        <begin position="161"/>
        <end position="184"/>
    </location>
</feature>
<evidence type="ECO:0000256" key="6">
    <source>
        <dbReference type="ARBA" id="ARBA00023136"/>
    </source>
</evidence>
<evidence type="ECO:0000256" key="2">
    <source>
        <dbReference type="ARBA" id="ARBA00022475"/>
    </source>
</evidence>
<dbReference type="AlphaFoldDB" id="A0A401UW34"/>
<dbReference type="Proteomes" id="UP000288246">
    <property type="component" value="Unassembled WGS sequence"/>
</dbReference>
<dbReference type="GO" id="GO:0005886">
    <property type="term" value="C:plasma membrane"/>
    <property type="evidence" value="ECO:0007669"/>
    <property type="project" value="UniProtKB-SubCell"/>
</dbReference>
<dbReference type="GO" id="GO:0042158">
    <property type="term" value="P:lipoprotein biosynthetic process"/>
    <property type="evidence" value="ECO:0007669"/>
    <property type="project" value="UniProtKB-UniRule"/>
</dbReference>
<evidence type="ECO:0000256" key="5">
    <source>
        <dbReference type="ARBA" id="ARBA00022989"/>
    </source>
</evidence>
<dbReference type="Pfam" id="PF00795">
    <property type="entry name" value="CN_hydrolase"/>
    <property type="match status" value="1"/>
</dbReference>
<dbReference type="PANTHER" id="PTHR38686:SF1">
    <property type="entry name" value="APOLIPOPROTEIN N-ACYLTRANSFERASE"/>
    <property type="match status" value="1"/>
</dbReference>
<evidence type="ECO:0000256" key="8">
    <source>
        <dbReference type="HAMAP-Rule" id="MF_01148"/>
    </source>
</evidence>
<evidence type="ECO:0000256" key="7">
    <source>
        <dbReference type="ARBA" id="ARBA00023315"/>
    </source>
</evidence>
<feature type="transmembrane region" description="Helical" evidence="8">
    <location>
        <begin position="61"/>
        <end position="81"/>
    </location>
</feature>
<dbReference type="InterPro" id="IPR045378">
    <property type="entry name" value="LNT_N"/>
</dbReference>
<dbReference type="HAMAP" id="MF_01148">
    <property type="entry name" value="Lnt"/>
    <property type="match status" value="1"/>
</dbReference>
<dbReference type="InterPro" id="IPR004563">
    <property type="entry name" value="Apolipo_AcylTrfase"/>
</dbReference>
<comment type="catalytic activity">
    <reaction evidence="8">
        <text>N-terminal S-1,2-diacyl-sn-glyceryl-L-cysteinyl-[lipoprotein] + a glycerophospholipid = N-acyl-S-1,2-diacyl-sn-glyceryl-L-cysteinyl-[lipoprotein] + a 2-acyl-sn-glycero-3-phospholipid + H(+)</text>
        <dbReference type="Rhea" id="RHEA:48228"/>
        <dbReference type="Rhea" id="RHEA-COMP:14681"/>
        <dbReference type="Rhea" id="RHEA-COMP:14684"/>
        <dbReference type="ChEBI" id="CHEBI:15378"/>
        <dbReference type="ChEBI" id="CHEBI:136912"/>
        <dbReference type="ChEBI" id="CHEBI:140656"/>
        <dbReference type="ChEBI" id="CHEBI:140657"/>
        <dbReference type="ChEBI" id="CHEBI:140660"/>
        <dbReference type="EC" id="2.3.1.269"/>
    </reaction>
</comment>
<evidence type="ECO:0000256" key="4">
    <source>
        <dbReference type="ARBA" id="ARBA00022692"/>
    </source>
</evidence>
<keyword evidence="3 8" id="KW-0808">Transferase</keyword>
<evidence type="ECO:0000256" key="1">
    <source>
        <dbReference type="ARBA" id="ARBA00004651"/>
    </source>
</evidence>